<comment type="function">
    <text evidence="1">Catalyzes the sodium-dependent transport of glutamate.</text>
</comment>
<feature type="transmembrane region" description="Helical" evidence="1">
    <location>
        <begin position="212"/>
        <end position="230"/>
    </location>
</feature>
<gene>
    <name evidence="1 3" type="primary">gltS</name>
    <name evidence="3" type="ORF">EPA86_04745</name>
</gene>
<dbReference type="GO" id="GO:0015501">
    <property type="term" value="F:glutamate:sodium symporter activity"/>
    <property type="evidence" value="ECO:0007669"/>
    <property type="project" value="UniProtKB-UniRule"/>
</dbReference>
<keyword evidence="4" id="KW-1185">Reference proteome</keyword>
<dbReference type="GO" id="GO:0005886">
    <property type="term" value="C:plasma membrane"/>
    <property type="evidence" value="ECO:0007669"/>
    <property type="project" value="UniProtKB-SubCell"/>
</dbReference>
<dbReference type="PANTHER" id="PTHR36178:SF1">
    <property type="entry name" value="SODIUM_GLUTAMATE SYMPORTER"/>
    <property type="match status" value="1"/>
</dbReference>
<dbReference type="PANTHER" id="PTHR36178">
    <property type="entry name" value="SLR0625 PROTEIN"/>
    <property type="match status" value="1"/>
</dbReference>
<accession>A0A502L067</accession>
<evidence type="ECO:0000256" key="1">
    <source>
        <dbReference type="HAMAP-Rule" id="MF_02062"/>
    </source>
</evidence>
<keyword evidence="1" id="KW-0472">Membrane</keyword>
<sequence length="396" mass="42415">MELDSRQTIILAVLVLFLGRFLNGKIQFLQKYNIPEPVTGGVIASVLFSCIYLIFDQSVNFSLKQRDILLVIFFTCVGLSARFSTLLKGGKALITLLIIAVCYLFIQNITGVGVALLTGLPPQVGVLGSSVSLSGGHGTAIAWAPIFAESFNIDNAMEIGIACATFGLVLGGICGGPIANHLINKHQLSSSSNEQLSVGFAHEEEKITVNTIYTVLLILCIAIGIGIHLHQYLQTLGITLPIFVPCLFGGIILTNTVPLVWKSIPWPSGTPTLALISDFSLGLFLAMSLMSLQLWTLIDLAMPILLLLLAQVLVITLFTIFIVFKALGKNYDAAVIASGYAGLGLGATPTAIANMTAVTKKYGASPQAFIVIPLIGAFFIDISNAIIIQWFMNWLV</sequence>
<evidence type="ECO:0000256" key="2">
    <source>
        <dbReference type="NCBIfam" id="TIGR00210"/>
    </source>
</evidence>
<feature type="transmembrane region" description="Helical" evidence="1">
    <location>
        <begin position="159"/>
        <end position="183"/>
    </location>
</feature>
<dbReference type="GO" id="GO:0015813">
    <property type="term" value="P:L-glutamate transmembrane transport"/>
    <property type="evidence" value="ECO:0007669"/>
    <property type="project" value="UniProtKB-UniRule"/>
</dbReference>
<evidence type="ECO:0000313" key="4">
    <source>
        <dbReference type="Proteomes" id="UP000315303"/>
    </source>
</evidence>
<comment type="caution">
    <text evidence="3">The sequence shown here is derived from an EMBL/GenBank/DDBJ whole genome shotgun (WGS) entry which is preliminary data.</text>
</comment>
<dbReference type="Pfam" id="PF03616">
    <property type="entry name" value="Glt_symporter"/>
    <property type="match status" value="1"/>
</dbReference>
<keyword evidence="1" id="KW-0915">Sodium</keyword>
<protein>
    <recommendedName>
        <fullName evidence="1 2">Sodium/glutamate symporter</fullName>
    </recommendedName>
</protein>
<dbReference type="EMBL" id="SAWY01000008">
    <property type="protein sequence ID" value="TPH17298.1"/>
    <property type="molecule type" value="Genomic_DNA"/>
</dbReference>
<keyword evidence="1" id="KW-1003">Cell membrane</keyword>
<feature type="transmembrane region" description="Helical" evidence="1">
    <location>
        <begin position="273"/>
        <end position="298"/>
    </location>
</feature>
<feature type="transmembrane region" description="Helical" evidence="1">
    <location>
        <begin position="67"/>
        <end position="87"/>
    </location>
</feature>
<keyword evidence="1" id="KW-0769">Symport</keyword>
<keyword evidence="1" id="KW-0812">Transmembrane</keyword>
<feature type="transmembrane region" description="Helical" evidence="1">
    <location>
        <begin position="304"/>
        <end position="324"/>
    </location>
</feature>
<keyword evidence="1" id="KW-0997">Cell inner membrane</keyword>
<dbReference type="NCBIfam" id="TIGR00210">
    <property type="entry name" value="gltS"/>
    <property type="match status" value="1"/>
</dbReference>
<feature type="transmembrane region" description="Helical" evidence="1">
    <location>
        <begin position="34"/>
        <end position="55"/>
    </location>
</feature>
<keyword evidence="1" id="KW-0813">Transport</keyword>
<dbReference type="OrthoDB" id="4921038at2"/>
<feature type="transmembrane region" description="Helical" evidence="1">
    <location>
        <begin position="93"/>
        <end position="117"/>
    </location>
</feature>
<evidence type="ECO:0000313" key="3">
    <source>
        <dbReference type="EMBL" id="TPH17298.1"/>
    </source>
</evidence>
<feature type="transmembrane region" description="Helical" evidence="1">
    <location>
        <begin position="368"/>
        <end position="392"/>
    </location>
</feature>
<dbReference type="AlphaFoldDB" id="A0A502L067"/>
<name>A0A502L067_9GAMM</name>
<keyword evidence="1" id="KW-1133">Transmembrane helix</keyword>
<comment type="subcellular location">
    <subcellularLocation>
        <location evidence="1">Cell inner membrane</location>
        <topology evidence="1">Multi-pass membrane protein</topology>
    </subcellularLocation>
</comment>
<dbReference type="InterPro" id="IPR004445">
    <property type="entry name" value="GltS"/>
</dbReference>
<reference evidence="3 4" key="1">
    <citation type="submission" date="2019-01" db="EMBL/GenBank/DDBJ databases">
        <title>Litorilituus lipolytica sp. nov., isolated from intertidal sand of the Yellow Sea in China.</title>
        <authorList>
            <person name="Liu A."/>
        </authorList>
    </citation>
    <scope>NUCLEOTIDE SEQUENCE [LARGE SCALE GENOMIC DNA]</scope>
    <source>
        <strain evidence="3 4">RZ04</strain>
    </source>
</reference>
<comment type="similarity">
    <text evidence="1">Belongs to the glutamate:Na(+) symporter (ESS) (TC 2.A.27) family.</text>
</comment>
<organism evidence="3 4">
    <name type="scientific">Litorilituus lipolyticus</name>
    <dbReference type="NCBI Taxonomy" id="2491017"/>
    <lineage>
        <taxon>Bacteria</taxon>
        <taxon>Pseudomonadati</taxon>
        <taxon>Pseudomonadota</taxon>
        <taxon>Gammaproteobacteria</taxon>
        <taxon>Alteromonadales</taxon>
        <taxon>Colwelliaceae</taxon>
        <taxon>Litorilituus</taxon>
    </lineage>
</organism>
<keyword evidence="1" id="KW-0739">Sodium transport</keyword>
<dbReference type="Proteomes" id="UP000315303">
    <property type="component" value="Unassembled WGS sequence"/>
</dbReference>
<keyword evidence="1" id="KW-0029">Amino-acid transport</keyword>
<dbReference type="RefSeq" id="WP_140602277.1">
    <property type="nucleotide sequence ID" value="NZ_SAWY01000008.1"/>
</dbReference>
<dbReference type="HAMAP" id="MF_02062">
    <property type="entry name" value="GltS"/>
    <property type="match status" value="1"/>
</dbReference>
<feature type="transmembrane region" description="Helical" evidence="1">
    <location>
        <begin position="242"/>
        <end position="261"/>
    </location>
</feature>
<feature type="transmembrane region" description="Helical" evidence="1">
    <location>
        <begin position="124"/>
        <end position="147"/>
    </location>
</feature>
<keyword evidence="1" id="KW-0406">Ion transport</keyword>
<proteinExistence type="inferred from homology"/>